<accession>A0A067LZ31</accession>
<sequence>MSPFMQNGTADDFVKKNPNVNRVRMLVQIPQGLEYMHTQNSPIIHGDLKANNILVSEDGSACLSDFGLSRIHVKANAAAIPETGDTFAPAPITVAYLANFRWGASEVLLDGARRTLASDIYSFGRPKVEKCWDREPLKRPSASHVVERLQRLPEPASVDPGWGPWERAPGSSSSGDSSSRMSIPSGATNSMVDSKPMDLD</sequence>
<gene>
    <name evidence="3" type="ORF">BOTBODRAFT_179613</name>
</gene>
<protein>
    <recommendedName>
        <fullName evidence="2">Protein kinase domain-containing protein</fullName>
    </recommendedName>
</protein>
<dbReference type="InterPro" id="IPR011009">
    <property type="entry name" value="Kinase-like_dom_sf"/>
</dbReference>
<evidence type="ECO:0000313" key="4">
    <source>
        <dbReference type="Proteomes" id="UP000027195"/>
    </source>
</evidence>
<dbReference type="AlphaFoldDB" id="A0A067LZ31"/>
<name>A0A067LZ31_BOTB1</name>
<evidence type="ECO:0000313" key="3">
    <source>
        <dbReference type="EMBL" id="KDQ08683.1"/>
    </source>
</evidence>
<dbReference type="InterPro" id="IPR000719">
    <property type="entry name" value="Prot_kinase_dom"/>
</dbReference>
<dbReference type="OrthoDB" id="5966500at2759"/>
<dbReference type="Proteomes" id="UP000027195">
    <property type="component" value="Unassembled WGS sequence"/>
</dbReference>
<evidence type="ECO:0000256" key="1">
    <source>
        <dbReference type="SAM" id="MobiDB-lite"/>
    </source>
</evidence>
<feature type="compositionally biased region" description="Low complexity" evidence="1">
    <location>
        <begin position="170"/>
        <end position="186"/>
    </location>
</feature>
<dbReference type="InterPro" id="IPR020635">
    <property type="entry name" value="Tyr_kinase_cat_dom"/>
</dbReference>
<dbReference type="PROSITE" id="PS50011">
    <property type="entry name" value="PROTEIN_KINASE_DOM"/>
    <property type="match status" value="1"/>
</dbReference>
<feature type="region of interest" description="Disordered" evidence="1">
    <location>
        <begin position="148"/>
        <end position="200"/>
    </location>
</feature>
<dbReference type="GO" id="GO:0005524">
    <property type="term" value="F:ATP binding"/>
    <property type="evidence" value="ECO:0007669"/>
    <property type="project" value="InterPro"/>
</dbReference>
<dbReference type="SMART" id="SM00219">
    <property type="entry name" value="TyrKc"/>
    <property type="match status" value="1"/>
</dbReference>
<dbReference type="HOGENOM" id="CLU_000288_7_18_1"/>
<dbReference type="InterPro" id="IPR008271">
    <property type="entry name" value="Ser/Thr_kinase_AS"/>
</dbReference>
<reference evidence="4" key="1">
    <citation type="journal article" date="2014" name="Proc. Natl. Acad. Sci. U.S.A.">
        <title>Extensive sampling of basidiomycete genomes demonstrates inadequacy of the white-rot/brown-rot paradigm for wood decay fungi.</title>
        <authorList>
            <person name="Riley R."/>
            <person name="Salamov A.A."/>
            <person name="Brown D.W."/>
            <person name="Nagy L.G."/>
            <person name="Floudas D."/>
            <person name="Held B.W."/>
            <person name="Levasseur A."/>
            <person name="Lombard V."/>
            <person name="Morin E."/>
            <person name="Otillar R."/>
            <person name="Lindquist E.A."/>
            <person name="Sun H."/>
            <person name="LaButti K.M."/>
            <person name="Schmutz J."/>
            <person name="Jabbour D."/>
            <person name="Luo H."/>
            <person name="Baker S.E."/>
            <person name="Pisabarro A.G."/>
            <person name="Walton J.D."/>
            <person name="Blanchette R.A."/>
            <person name="Henrissat B."/>
            <person name="Martin F."/>
            <person name="Cullen D."/>
            <person name="Hibbett D.S."/>
            <person name="Grigoriev I.V."/>
        </authorList>
    </citation>
    <scope>NUCLEOTIDE SEQUENCE [LARGE SCALE GENOMIC DNA]</scope>
    <source>
        <strain evidence="4">FD-172 SS1</strain>
    </source>
</reference>
<keyword evidence="4" id="KW-1185">Reference proteome</keyword>
<dbReference type="PROSITE" id="PS00108">
    <property type="entry name" value="PROTEIN_KINASE_ST"/>
    <property type="match status" value="1"/>
</dbReference>
<dbReference type="GO" id="GO:0004674">
    <property type="term" value="F:protein serine/threonine kinase activity"/>
    <property type="evidence" value="ECO:0007669"/>
    <property type="project" value="TreeGrafter"/>
</dbReference>
<organism evidence="3 4">
    <name type="scientific">Botryobasidium botryosum (strain FD-172 SS1)</name>
    <dbReference type="NCBI Taxonomy" id="930990"/>
    <lineage>
        <taxon>Eukaryota</taxon>
        <taxon>Fungi</taxon>
        <taxon>Dikarya</taxon>
        <taxon>Basidiomycota</taxon>
        <taxon>Agaricomycotina</taxon>
        <taxon>Agaricomycetes</taxon>
        <taxon>Cantharellales</taxon>
        <taxon>Botryobasidiaceae</taxon>
        <taxon>Botryobasidium</taxon>
    </lineage>
</organism>
<feature type="domain" description="Protein kinase" evidence="2">
    <location>
        <begin position="1"/>
        <end position="200"/>
    </location>
</feature>
<dbReference type="PANTHER" id="PTHR44329:SF214">
    <property type="entry name" value="PROTEIN KINASE DOMAIN-CONTAINING PROTEIN"/>
    <property type="match status" value="1"/>
</dbReference>
<dbReference type="Gene3D" id="1.10.510.10">
    <property type="entry name" value="Transferase(Phosphotransferase) domain 1"/>
    <property type="match status" value="1"/>
</dbReference>
<dbReference type="PANTHER" id="PTHR44329">
    <property type="entry name" value="SERINE/THREONINE-PROTEIN KINASE TNNI3K-RELATED"/>
    <property type="match status" value="1"/>
</dbReference>
<dbReference type="SUPFAM" id="SSF56112">
    <property type="entry name" value="Protein kinase-like (PK-like)"/>
    <property type="match status" value="1"/>
</dbReference>
<proteinExistence type="predicted"/>
<dbReference type="InterPro" id="IPR001245">
    <property type="entry name" value="Ser-Thr/Tyr_kinase_cat_dom"/>
</dbReference>
<dbReference type="InterPro" id="IPR051681">
    <property type="entry name" value="Ser/Thr_Kinases-Pseudokinases"/>
</dbReference>
<dbReference type="GO" id="GO:0004713">
    <property type="term" value="F:protein tyrosine kinase activity"/>
    <property type="evidence" value="ECO:0007669"/>
    <property type="project" value="InterPro"/>
</dbReference>
<evidence type="ECO:0000259" key="2">
    <source>
        <dbReference type="PROSITE" id="PS50011"/>
    </source>
</evidence>
<dbReference type="EMBL" id="KL198087">
    <property type="protein sequence ID" value="KDQ08683.1"/>
    <property type="molecule type" value="Genomic_DNA"/>
</dbReference>
<dbReference type="STRING" id="930990.A0A067LZ31"/>
<dbReference type="Pfam" id="PF07714">
    <property type="entry name" value="PK_Tyr_Ser-Thr"/>
    <property type="match status" value="1"/>
</dbReference>
<dbReference type="InParanoid" id="A0A067LZ31"/>